<evidence type="ECO:0000313" key="2">
    <source>
        <dbReference type="Proteomes" id="UP000285648"/>
    </source>
</evidence>
<dbReference type="RefSeq" id="WP_121574170.1">
    <property type="nucleotide sequence ID" value="NZ_MJLZ01000008.1"/>
</dbReference>
<evidence type="ECO:0000313" key="1">
    <source>
        <dbReference type="EMBL" id="RLM26503.1"/>
    </source>
</evidence>
<protein>
    <submittedName>
        <fullName evidence="1">Uncharacterized protein</fullName>
    </submittedName>
</protein>
<organism evidence="1 2">
    <name type="scientific">Brenneria alni</name>
    <dbReference type="NCBI Taxonomy" id="71656"/>
    <lineage>
        <taxon>Bacteria</taxon>
        <taxon>Pseudomonadati</taxon>
        <taxon>Pseudomonadota</taxon>
        <taxon>Gammaproteobacteria</taxon>
        <taxon>Enterobacterales</taxon>
        <taxon>Pectobacteriaceae</taxon>
        <taxon>Brenneria</taxon>
    </lineage>
</organism>
<gene>
    <name evidence="1" type="ORF">BIY29_05440</name>
</gene>
<dbReference type="AlphaFoldDB" id="A0A421DRA3"/>
<proteinExistence type="predicted"/>
<accession>A0A421DRA3</accession>
<dbReference type="Proteomes" id="UP000285648">
    <property type="component" value="Unassembled WGS sequence"/>
</dbReference>
<dbReference type="EMBL" id="MJLZ01000008">
    <property type="protein sequence ID" value="RLM26503.1"/>
    <property type="molecule type" value="Genomic_DNA"/>
</dbReference>
<sequence length="198" mass="22220">MAALDVFLPVIRKHISGPLDLMMRQSALEAAITFCRESLFCRDTLTLENVAAGATHALTENNQVKCVKRLQVKDYSERLNNADASGRELLAGIDFAVISANHISFNRAFGRVEILFAVEPRRNASEVPDALADDYIDVIAAGALDDLYLMPGRPWSDPQRAAYFRALFTDGYRRAYRDALNNSPITGFHNPVRRHEFY</sequence>
<dbReference type="OrthoDB" id="5584931at2"/>
<comment type="caution">
    <text evidence="1">The sequence shown here is derived from an EMBL/GenBank/DDBJ whole genome shotgun (WGS) entry which is preliminary data.</text>
</comment>
<name>A0A421DRA3_9GAMM</name>
<keyword evidence="2" id="KW-1185">Reference proteome</keyword>
<reference evidence="1 2" key="1">
    <citation type="submission" date="2016-09" db="EMBL/GenBank/DDBJ databases">
        <authorList>
            <person name="Doonan J."/>
            <person name="Pachebat J.A."/>
            <person name="Golyshin P.N."/>
            <person name="Denman S."/>
            <person name="Mcdonald J.E."/>
        </authorList>
    </citation>
    <scope>NUCLEOTIDE SEQUENCE [LARGE SCALE GENOMIC DNA]</scope>
    <source>
        <strain evidence="1 2">NCPPB 3934</strain>
    </source>
</reference>